<evidence type="ECO:0000313" key="2">
    <source>
        <dbReference type="EMBL" id="GKT30311.1"/>
    </source>
</evidence>
<dbReference type="Proteomes" id="UP001057375">
    <property type="component" value="Unassembled WGS sequence"/>
</dbReference>
<dbReference type="InterPro" id="IPR008731">
    <property type="entry name" value="PTS_EIN"/>
</dbReference>
<gene>
    <name evidence="2" type="ORF">ADUPG1_005466</name>
</gene>
<proteinExistence type="predicted"/>
<dbReference type="PROSITE" id="PS51350">
    <property type="entry name" value="PTS_HPR_DOM"/>
    <property type="match status" value="1"/>
</dbReference>
<evidence type="ECO:0000313" key="3">
    <source>
        <dbReference type="Proteomes" id="UP001057375"/>
    </source>
</evidence>
<evidence type="ECO:0000259" key="1">
    <source>
        <dbReference type="PROSITE" id="PS51350"/>
    </source>
</evidence>
<sequence>LLAVKNGETITVTATGPDAQQAIKGLKALHAETFGERDEDVAEVVMETEPCKVGGEGFVSGAPASTGYAVGPVYAHLATLPKVERVEVSDTDAEANRLDQAIATALADIEALQRET</sequence>
<keyword evidence="3" id="KW-1185">Reference proteome</keyword>
<organism evidence="2 3">
    <name type="scientific">Aduncisulcus paluster</name>
    <dbReference type="NCBI Taxonomy" id="2918883"/>
    <lineage>
        <taxon>Eukaryota</taxon>
        <taxon>Metamonada</taxon>
        <taxon>Carpediemonas-like organisms</taxon>
        <taxon>Aduncisulcus</taxon>
    </lineage>
</organism>
<dbReference type="SUPFAM" id="SSF55594">
    <property type="entry name" value="HPr-like"/>
    <property type="match status" value="1"/>
</dbReference>
<reference evidence="2" key="1">
    <citation type="submission" date="2022-03" db="EMBL/GenBank/DDBJ databases">
        <title>Draft genome sequence of Aduncisulcus paluster, a free-living microaerophilic Fornicata.</title>
        <authorList>
            <person name="Yuyama I."/>
            <person name="Kume K."/>
            <person name="Tamura T."/>
            <person name="Inagaki Y."/>
            <person name="Hashimoto T."/>
        </authorList>
    </citation>
    <scope>NUCLEOTIDE SEQUENCE</scope>
    <source>
        <strain evidence="2">NY0171</strain>
    </source>
</reference>
<name>A0ABQ5KCN6_9EUKA</name>
<dbReference type="EMBL" id="BQXS01008728">
    <property type="protein sequence ID" value="GKT30311.1"/>
    <property type="molecule type" value="Genomic_DNA"/>
</dbReference>
<dbReference type="InterPro" id="IPR035895">
    <property type="entry name" value="HPr-like_sf"/>
</dbReference>
<dbReference type="Gene3D" id="3.30.1340.10">
    <property type="entry name" value="HPr-like"/>
    <property type="match status" value="1"/>
</dbReference>
<dbReference type="Pfam" id="PF00381">
    <property type="entry name" value="PTS-HPr"/>
    <property type="match status" value="1"/>
</dbReference>
<comment type="caution">
    <text evidence="2">The sequence shown here is derived from an EMBL/GenBank/DDBJ whole genome shotgun (WGS) entry which is preliminary data.</text>
</comment>
<feature type="non-terminal residue" evidence="2">
    <location>
        <position position="116"/>
    </location>
</feature>
<accession>A0ABQ5KCN6</accession>
<protein>
    <submittedName>
        <fullName evidence="2">Phosphoenolpyruvate--protein phosphotransferase</fullName>
    </submittedName>
</protein>
<feature type="non-terminal residue" evidence="2">
    <location>
        <position position="1"/>
    </location>
</feature>
<feature type="domain" description="HPr" evidence="1">
    <location>
        <begin position="1"/>
        <end position="37"/>
    </location>
</feature>
<dbReference type="Pfam" id="PF05524">
    <property type="entry name" value="PEP-utilisers_N"/>
    <property type="match status" value="1"/>
</dbReference>
<dbReference type="InterPro" id="IPR000032">
    <property type="entry name" value="HPr-like"/>
</dbReference>